<keyword evidence="3" id="KW-1185">Reference proteome</keyword>
<dbReference type="OrthoDB" id="186625at2759"/>
<evidence type="ECO:0000313" key="2">
    <source>
        <dbReference type="EMBL" id="CAD7703740.1"/>
    </source>
</evidence>
<dbReference type="PROSITE" id="PS50042">
    <property type="entry name" value="CNMP_BINDING_3"/>
    <property type="match status" value="1"/>
</dbReference>
<name>A0A8S1JC01_9CHLO</name>
<gene>
    <name evidence="2" type="ORF">OSTQU699_LOCUS9097</name>
</gene>
<dbReference type="AlphaFoldDB" id="A0A8S1JC01"/>
<feature type="domain" description="Cyclic nucleotide-binding" evidence="1">
    <location>
        <begin position="24"/>
        <end position="68"/>
    </location>
</feature>
<protein>
    <recommendedName>
        <fullName evidence="1">Cyclic nucleotide-binding domain-containing protein</fullName>
    </recommendedName>
</protein>
<dbReference type="Gene3D" id="2.60.120.10">
    <property type="entry name" value="Jelly Rolls"/>
    <property type="match status" value="1"/>
</dbReference>
<dbReference type="SUPFAM" id="SSF51206">
    <property type="entry name" value="cAMP-binding domain-like"/>
    <property type="match status" value="2"/>
</dbReference>
<dbReference type="InterPro" id="IPR014710">
    <property type="entry name" value="RmlC-like_jellyroll"/>
</dbReference>
<dbReference type="PANTHER" id="PTHR23011">
    <property type="entry name" value="CYCLIC NUCLEOTIDE-BINDING DOMAIN CONTAINING PROTEIN"/>
    <property type="match status" value="1"/>
</dbReference>
<sequence>MEKLGLGEKKTSTSWEMAESGEWVKECSTGAYFGEKAVLHDGVSMVATLLALEVSTLAILDRPDYQHIKAHGFDGELKKKVDVLSSMGIIQSVVTKTDLRSFAYVVRLEKKSPKCRLCEEGKVATTLSIIIEGTCKVTKKMTRPIPMVSVPRELVPGVDPFYGTEGLRSRHHRPVRSKSARVMDVAVLGKGDLCGEVGHSVPR</sequence>
<evidence type="ECO:0000313" key="3">
    <source>
        <dbReference type="Proteomes" id="UP000708148"/>
    </source>
</evidence>
<evidence type="ECO:0000259" key="1">
    <source>
        <dbReference type="PROSITE" id="PS50042"/>
    </source>
</evidence>
<dbReference type="InterPro" id="IPR018490">
    <property type="entry name" value="cNMP-bd_dom_sf"/>
</dbReference>
<dbReference type="PANTHER" id="PTHR23011:SF28">
    <property type="entry name" value="CYCLIC NUCLEOTIDE-BINDING DOMAIN CONTAINING PROTEIN"/>
    <property type="match status" value="1"/>
</dbReference>
<dbReference type="EMBL" id="CAJHUC010002386">
    <property type="protein sequence ID" value="CAD7703740.1"/>
    <property type="molecule type" value="Genomic_DNA"/>
</dbReference>
<reference evidence="2" key="1">
    <citation type="submission" date="2020-12" db="EMBL/GenBank/DDBJ databases">
        <authorList>
            <person name="Iha C."/>
        </authorList>
    </citation>
    <scope>NUCLEOTIDE SEQUENCE</scope>
</reference>
<comment type="caution">
    <text evidence="2">The sequence shown here is derived from an EMBL/GenBank/DDBJ whole genome shotgun (WGS) entry which is preliminary data.</text>
</comment>
<dbReference type="InterPro" id="IPR000595">
    <property type="entry name" value="cNMP-bd_dom"/>
</dbReference>
<proteinExistence type="predicted"/>
<dbReference type="Proteomes" id="UP000708148">
    <property type="component" value="Unassembled WGS sequence"/>
</dbReference>
<accession>A0A8S1JC01</accession>
<organism evidence="2 3">
    <name type="scientific">Ostreobium quekettii</name>
    <dbReference type="NCBI Taxonomy" id="121088"/>
    <lineage>
        <taxon>Eukaryota</taxon>
        <taxon>Viridiplantae</taxon>
        <taxon>Chlorophyta</taxon>
        <taxon>core chlorophytes</taxon>
        <taxon>Ulvophyceae</taxon>
        <taxon>TCBD clade</taxon>
        <taxon>Bryopsidales</taxon>
        <taxon>Ostreobineae</taxon>
        <taxon>Ostreobiaceae</taxon>
        <taxon>Ostreobium</taxon>
    </lineage>
</organism>